<keyword evidence="5" id="KW-1185">Reference proteome</keyword>
<evidence type="ECO:0000313" key="2">
    <source>
        <dbReference type="EMBL" id="QQE74222.1"/>
    </source>
</evidence>
<dbReference type="RefSeq" id="WP_198827803.1">
    <property type="nucleotide sequence ID" value="NZ_CP066308.1"/>
</dbReference>
<keyword evidence="1" id="KW-0812">Transmembrane</keyword>
<evidence type="ECO:0008006" key="6">
    <source>
        <dbReference type="Google" id="ProtNLM"/>
    </source>
</evidence>
<keyword evidence="1" id="KW-0472">Membrane</keyword>
<reference evidence="2 4" key="1">
    <citation type="submission" date="2020-12" db="EMBL/GenBank/DDBJ databases">
        <title>strain FJAT-54423T represents a novel species of the genus Brevibacillus.</title>
        <authorList>
            <person name="Tang R."/>
        </authorList>
    </citation>
    <scope>NUCLEOTIDE SEQUENCE [LARGE SCALE GENOMIC DNA]</scope>
    <source>
        <strain evidence="2 4">FJAT-54423</strain>
    </source>
</reference>
<feature type="transmembrane region" description="Helical" evidence="1">
    <location>
        <begin position="78"/>
        <end position="95"/>
    </location>
</feature>
<feature type="transmembrane region" description="Helical" evidence="1">
    <location>
        <begin position="12"/>
        <end position="33"/>
    </location>
</feature>
<organism evidence="2 4">
    <name type="scientific">Brevibacillus composti</name>
    <dbReference type="NCBI Taxonomy" id="2796470"/>
    <lineage>
        <taxon>Bacteria</taxon>
        <taxon>Bacillati</taxon>
        <taxon>Bacillota</taxon>
        <taxon>Bacilli</taxon>
        <taxon>Bacillales</taxon>
        <taxon>Paenibacillaceae</taxon>
        <taxon>Brevibacillus</taxon>
    </lineage>
</organism>
<dbReference type="KEGG" id="bcop:JD108_20725"/>
<protein>
    <recommendedName>
        <fullName evidence="6">ATP synthase subunit I</fullName>
    </recommendedName>
</protein>
<dbReference type="EMBL" id="CP066308">
    <property type="protein sequence ID" value="QQE74222.1"/>
    <property type="molecule type" value="Genomic_DNA"/>
</dbReference>
<proteinExistence type="predicted"/>
<evidence type="ECO:0000256" key="1">
    <source>
        <dbReference type="SAM" id="Phobius"/>
    </source>
</evidence>
<dbReference type="AlphaFoldDB" id="A0A7T5JNL9"/>
<accession>A0A7T5JNL9</accession>
<dbReference type="EMBL" id="CP073708">
    <property type="protein sequence ID" value="QUO41304.1"/>
    <property type="molecule type" value="Genomic_DNA"/>
</dbReference>
<keyword evidence="1" id="KW-1133">Transmembrane helix</keyword>
<reference evidence="3" key="2">
    <citation type="submission" date="2021-04" db="EMBL/GenBank/DDBJ databases">
        <title>Brevibacillus composti FJAT-54423, complete genome.</title>
        <authorList>
            <person name="Tang R."/>
        </authorList>
    </citation>
    <scope>NUCLEOTIDE SEQUENCE</scope>
    <source>
        <strain evidence="3">FJAT-54424</strain>
    </source>
</reference>
<evidence type="ECO:0000313" key="3">
    <source>
        <dbReference type="EMBL" id="QUO41304.1"/>
    </source>
</evidence>
<dbReference type="Proteomes" id="UP000595847">
    <property type="component" value="Chromosome"/>
</dbReference>
<gene>
    <name evidence="2" type="ORF">JD108_20725</name>
    <name evidence="3" type="ORF">KDJ56_20660</name>
</gene>
<feature type="transmembrane region" description="Helical" evidence="1">
    <location>
        <begin position="39"/>
        <end position="58"/>
    </location>
</feature>
<name>A0A7T5JNL9_9BACL</name>
<evidence type="ECO:0000313" key="4">
    <source>
        <dbReference type="Proteomes" id="UP000595847"/>
    </source>
</evidence>
<sequence>MEPIANAVRKTFRYAFYGLAIVLILLALLPAYALFWQGMLLGIAAGMVNTLVLFNKVWRVGQVTEGVRPRGTGTIQRFLVAGLAAYLTVLFPHLFQLSGVLIGLFLVHGLSSLLVYRSLL</sequence>
<feature type="transmembrane region" description="Helical" evidence="1">
    <location>
        <begin position="101"/>
        <end position="119"/>
    </location>
</feature>
<evidence type="ECO:0000313" key="5">
    <source>
        <dbReference type="Proteomes" id="UP000677234"/>
    </source>
</evidence>
<dbReference type="Proteomes" id="UP000677234">
    <property type="component" value="Chromosome"/>
</dbReference>